<reference evidence="2" key="1">
    <citation type="submission" date="2018-05" db="EMBL/GenBank/DDBJ databases">
        <authorList>
            <person name="Lanie J.A."/>
            <person name="Ng W.-L."/>
            <person name="Kazmierczak K.M."/>
            <person name="Andrzejewski T.M."/>
            <person name="Davidsen T.M."/>
            <person name="Wayne K.J."/>
            <person name="Tettelin H."/>
            <person name="Glass J.I."/>
            <person name="Rusch D."/>
            <person name="Podicherti R."/>
            <person name="Tsui H.-C.T."/>
            <person name="Winkler M.E."/>
        </authorList>
    </citation>
    <scope>NUCLEOTIDE SEQUENCE</scope>
</reference>
<dbReference type="GO" id="GO:0016787">
    <property type="term" value="F:hydrolase activity"/>
    <property type="evidence" value="ECO:0007669"/>
    <property type="project" value="InterPro"/>
</dbReference>
<dbReference type="Gene3D" id="2.60.120.560">
    <property type="entry name" value="Exo-inulinase, domain 1"/>
    <property type="match status" value="1"/>
</dbReference>
<dbReference type="Pfam" id="PF06439">
    <property type="entry name" value="3keto-disac_hyd"/>
    <property type="match status" value="1"/>
</dbReference>
<gene>
    <name evidence="2" type="ORF">METZ01_LOCUS43020</name>
</gene>
<name>A0A381RED7_9ZZZZ</name>
<protein>
    <recommendedName>
        <fullName evidence="1">3-keto-alpha-glucoside-1,2-lyase/3-keto-2-hydroxy-glucal hydratase domain-containing protein</fullName>
    </recommendedName>
</protein>
<evidence type="ECO:0000259" key="1">
    <source>
        <dbReference type="Pfam" id="PF06439"/>
    </source>
</evidence>
<dbReference type="EMBL" id="UINC01001872">
    <property type="protein sequence ID" value="SUZ90166.1"/>
    <property type="molecule type" value="Genomic_DNA"/>
</dbReference>
<accession>A0A381RED7</accession>
<proteinExistence type="predicted"/>
<feature type="domain" description="3-keto-alpha-glucoside-1,2-lyase/3-keto-2-hydroxy-glucal hydratase" evidence="1">
    <location>
        <begin position="3"/>
        <end position="119"/>
    </location>
</feature>
<evidence type="ECO:0000313" key="2">
    <source>
        <dbReference type="EMBL" id="SUZ90166.1"/>
    </source>
</evidence>
<sequence length="123" mass="13943">MGLYEVQVLDSYESRTYSNGQAGSIYKQYIPAVNATLAPGEWQSYDIIFAAPRFALNEQLEEPATMTVLHNGVLIHNHVTLHGPTTYIGKPEYEAHESKLPLTLQDHGNLVSFRNIWIRELQN</sequence>
<organism evidence="2">
    <name type="scientific">marine metagenome</name>
    <dbReference type="NCBI Taxonomy" id="408172"/>
    <lineage>
        <taxon>unclassified sequences</taxon>
        <taxon>metagenomes</taxon>
        <taxon>ecological metagenomes</taxon>
    </lineage>
</organism>
<dbReference type="InterPro" id="IPR010496">
    <property type="entry name" value="AL/BT2_dom"/>
</dbReference>
<dbReference type="AlphaFoldDB" id="A0A381RED7"/>